<dbReference type="SUPFAM" id="SSF55770">
    <property type="entry name" value="Profilin (actin-binding protein)"/>
    <property type="match status" value="1"/>
</dbReference>
<dbReference type="AlphaFoldDB" id="A0A5B9D6J7"/>
<sequence length="208" mass="23316">MPIEFEKILDDLFAKGIVIAAVVCRRNGEIAYSSSNWSVDPGDLSQCIKKWQSRGQFTHLQDRKYALLMNTPEYFSGINFKDKDFLLGAASLDENDRYYVIGYAPPGVSGRNAYVDVVRAANQMKEGVYLDETAKLGKYDDTQVAADASAAGGIVDNSLKQEIDGFLTWIRDTNGLSGYIQYYLDQNDPVVLTKIAKAYNDFRRIFGF</sequence>
<keyword evidence="3" id="KW-1185">Reference proteome</keyword>
<dbReference type="RefSeq" id="WP_147661710.1">
    <property type="nucleotide sequence ID" value="NZ_CP042905.2"/>
</dbReference>
<evidence type="ECO:0000313" key="3">
    <source>
        <dbReference type="Proteomes" id="UP000321408"/>
    </source>
</evidence>
<comment type="similarity">
    <text evidence="1">Belongs to the Asgard profilin family.</text>
</comment>
<evidence type="ECO:0000313" key="2">
    <source>
        <dbReference type="EMBL" id="QEE14768.1"/>
    </source>
</evidence>
<dbReference type="Proteomes" id="UP000321408">
    <property type="component" value="Chromosome"/>
</dbReference>
<name>A0A5B9D6J7_9ARCH</name>
<dbReference type="EMBL" id="CP042905">
    <property type="protein sequence ID" value="QEE14768.1"/>
    <property type="molecule type" value="Genomic_DNA"/>
</dbReference>
<gene>
    <name evidence="2" type="ORF">DSAG12_00584</name>
</gene>
<organism evidence="2 3">
    <name type="scientific">Promethearchaeum syntrophicum</name>
    <dbReference type="NCBI Taxonomy" id="2594042"/>
    <lineage>
        <taxon>Archaea</taxon>
        <taxon>Promethearchaeati</taxon>
        <taxon>Promethearchaeota</taxon>
        <taxon>Promethearchaeia</taxon>
        <taxon>Promethearchaeales</taxon>
        <taxon>Promethearchaeaceae</taxon>
        <taxon>Promethearchaeum</taxon>
    </lineage>
</organism>
<evidence type="ECO:0000256" key="1">
    <source>
        <dbReference type="ARBA" id="ARBA00023446"/>
    </source>
</evidence>
<reference evidence="2 3" key="2">
    <citation type="journal article" date="2024" name="Int. J. Syst. Evol. Microbiol.">
        <title>Promethearchaeum syntrophicum gen. nov., sp. nov., an anaerobic, obligately syntrophic archaeon, the first isolate of the lineage 'Asgard' archaea, and proposal of the new archaeal phylum Promethearchaeota phyl. nov. and kingdom Promethearchaeati regn. nov.</title>
        <authorList>
            <person name="Imachi H."/>
            <person name="Nobu M.K."/>
            <person name="Kato S."/>
            <person name="Takaki Y."/>
            <person name="Miyazaki M."/>
            <person name="Miyata M."/>
            <person name="Ogawara M."/>
            <person name="Saito Y."/>
            <person name="Sakai S."/>
            <person name="Tahara Y.O."/>
            <person name="Takano Y."/>
            <person name="Tasumi E."/>
            <person name="Uematsu K."/>
            <person name="Yoshimura T."/>
            <person name="Itoh T."/>
            <person name="Ohkuma M."/>
            <person name="Takai K."/>
        </authorList>
    </citation>
    <scope>NUCLEOTIDE SEQUENCE [LARGE SCALE GENOMIC DNA]</scope>
    <source>
        <strain evidence="2 3">MK-D1</strain>
    </source>
</reference>
<proteinExistence type="inferred from homology"/>
<dbReference type="GeneID" id="41328588"/>
<protein>
    <submittedName>
        <fullName evidence="2">Uncharacterized protein</fullName>
    </submittedName>
</protein>
<accession>A0A5B9D6J7</accession>
<reference evidence="2 3" key="1">
    <citation type="journal article" date="2020" name="Nature">
        <title>Isolation of an archaeon at the prokaryote-eukaryote interface.</title>
        <authorList>
            <person name="Imachi H."/>
            <person name="Nobu M.K."/>
            <person name="Nakahara N."/>
            <person name="Morono Y."/>
            <person name="Ogawara M."/>
            <person name="Takaki Y."/>
            <person name="Takano Y."/>
            <person name="Uematsu K."/>
            <person name="Ikuta T."/>
            <person name="Ito M."/>
            <person name="Matsui Y."/>
            <person name="Miyazaki M."/>
            <person name="Murata K."/>
            <person name="Saito Y."/>
            <person name="Sakai S."/>
            <person name="Song C."/>
            <person name="Tasumi E."/>
            <person name="Yamanaka Y."/>
            <person name="Yamaguchi T."/>
            <person name="Kamagata Y."/>
            <person name="Tamaki H."/>
            <person name="Takai K."/>
        </authorList>
    </citation>
    <scope>NUCLEOTIDE SEQUENCE [LARGE SCALE GENOMIC DNA]</scope>
    <source>
        <strain evidence="2 3">MK-D1</strain>
    </source>
</reference>
<dbReference type="InterPro" id="IPR036140">
    <property type="entry name" value="PFN_sf"/>
</dbReference>
<dbReference type="KEGG" id="psyt:DSAG12_00584"/>